<evidence type="ECO:0008006" key="3">
    <source>
        <dbReference type="Google" id="ProtNLM"/>
    </source>
</evidence>
<name>C5KCW3_PERM5</name>
<dbReference type="GeneID" id="9087258"/>
<dbReference type="InterPro" id="IPR027417">
    <property type="entry name" value="P-loop_NTPase"/>
</dbReference>
<dbReference type="InParanoid" id="C5KCW3"/>
<keyword evidence="2" id="KW-1185">Reference proteome</keyword>
<dbReference type="CDD" id="cd22964">
    <property type="entry name" value="DD_CrRSP_unchar"/>
    <property type="match status" value="1"/>
</dbReference>
<sequence>MPAATEHPVPVVFESETEEYFKHNQIYETVRQLLQDVLLQRPTDPLHFMADWLNHGGNKGRFILLAPPSIDLNSLCDSVIAMRKAEDDGAEVAHIKYSDVCRGITDPSRPDADSKIAEAMAAAVEAEEANHKAWIISGFPNTRAQARLMLTKWRIVPDRVLLLTLPEGYEHVKVATDEKIEGLYEERVPGLREVLRNISTEMEVDPCNEEDTAQRMYDLLFDRDGSSTTRKEA</sequence>
<reference evidence="1 2" key="1">
    <citation type="submission" date="2008-07" db="EMBL/GenBank/DDBJ databases">
        <authorList>
            <person name="El-Sayed N."/>
            <person name="Caler E."/>
            <person name="Inman J."/>
            <person name="Amedeo P."/>
            <person name="Hass B."/>
            <person name="Wortman J."/>
        </authorList>
    </citation>
    <scope>NUCLEOTIDE SEQUENCE [LARGE SCALE GENOMIC DNA]</scope>
    <source>
        <strain evidence="2">ATCC 50983 / TXsc</strain>
    </source>
</reference>
<organism evidence="2">
    <name type="scientific">Perkinsus marinus (strain ATCC 50983 / TXsc)</name>
    <dbReference type="NCBI Taxonomy" id="423536"/>
    <lineage>
        <taxon>Eukaryota</taxon>
        <taxon>Sar</taxon>
        <taxon>Alveolata</taxon>
        <taxon>Perkinsozoa</taxon>
        <taxon>Perkinsea</taxon>
        <taxon>Perkinsida</taxon>
        <taxon>Perkinsidae</taxon>
        <taxon>Perkinsus</taxon>
    </lineage>
</organism>
<proteinExistence type="predicted"/>
<evidence type="ECO:0000313" key="2">
    <source>
        <dbReference type="Proteomes" id="UP000007800"/>
    </source>
</evidence>
<dbReference type="Gene3D" id="3.40.50.300">
    <property type="entry name" value="P-loop containing nucleotide triphosphate hydrolases"/>
    <property type="match status" value="1"/>
</dbReference>
<dbReference type="OrthoDB" id="522106at2759"/>
<dbReference type="EMBL" id="GG671995">
    <property type="protein sequence ID" value="EER17712.1"/>
    <property type="molecule type" value="Genomic_DNA"/>
</dbReference>
<evidence type="ECO:0000313" key="1">
    <source>
        <dbReference type="EMBL" id="EER17712.1"/>
    </source>
</evidence>
<accession>C5KCW3</accession>
<protein>
    <recommendedName>
        <fullName evidence="3">Adenylate kinase</fullName>
    </recommendedName>
</protein>
<dbReference type="AlphaFoldDB" id="C5KCW3"/>
<dbReference type="RefSeq" id="XP_002785916.1">
    <property type="nucleotide sequence ID" value="XM_002785870.1"/>
</dbReference>
<gene>
    <name evidence="1" type="ORF">Pmar_PMAR023638</name>
</gene>
<dbReference type="Proteomes" id="UP000007800">
    <property type="component" value="Unassembled WGS sequence"/>
</dbReference>